<feature type="coiled-coil region" evidence="6">
    <location>
        <begin position="297"/>
        <end position="327"/>
    </location>
</feature>
<dbReference type="GO" id="GO:0000917">
    <property type="term" value="P:division septum assembly"/>
    <property type="evidence" value="ECO:0007669"/>
    <property type="project" value="UniProtKB-KW"/>
</dbReference>
<sequence length="579" mass="66535">MNFQMILKFMNDYKYIIAVVLVLLIIVVFVYIRMAKKRRLNKAFETLEVRYNELMSIPVLFKINKANGLAKLNPDVEKKVSECKAEFSEINTRQEEISDALADSEDALAFGKLKEASKHLTRLDVLITESMEQTVSLNDNLETLLEQETRQRMEITTLKDRFRELKKNAIENTSGLGDAFPTIEDQIKEIEQNFSVFEEWMYASDFMKAQEISEETRASIDDLEIKITEIPKLYEHAKGLIPQLLDEVSKLYQGVRQNGVFVEHLEVPKNIGVLSEILKDDLINIGQGEIEKSRTSLKESQKRLEQLALSIQKEDKAQREVDALSEEVFENLEFLVDSISKMCKDAHKVETRFNFDGYTENVGVFSQRIQEFSESGVKVSRMIEEEKIPASTILISLQELGQDVSMLKDEYLAMNEKVERANADEVRATKQLLKLHLIINDVQVRIQKRSLPSISDKYASDLERAYKYTDQVKEMLGQDVIDVKLLNATVDEAIDYIYKLHNNVNNLVGVVDMCENAIVYANKFRAFVPDIDAELTRAELSFNSGDYTQSLTTIINSIDRYRPNTAYEEMIRDNAKSAR</sequence>
<dbReference type="RefSeq" id="WP_125164717.1">
    <property type="nucleotide sequence ID" value="NZ_CP034234.1"/>
</dbReference>
<accession>A0A3Q8S858</accession>
<proteinExistence type="predicted"/>
<keyword evidence="4 7" id="KW-0472">Membrane</keyword>
<keyword evidence="5" id="KW-0131">Cell cycle</keyword>
<comment type="subcellular location">
    <subcellularLocation>
        <location evidence="1">Cell membrane</location>
        <topology evidence="1">Single-pass membrane protein</topology>
    </subcellularLocation>
</comment>
<feature type="transmembrane region" description="Helical" evidence="7">
    <location>
        <begin position="15"/>
        <end position="32"/>
    </location>
</feature>
<dbReference type="Pfam" id="PF06160">
    <property type="entry name" value="EzrA"/>
    <property type="match status" value="1"/>
</dbReference>
<organism evidence="8 9">
    <name type="scientific">Erysipelothrix piscisicarius</name>
    <dbReference type="NCBI Taxonomy" id="2485784"/>
    <lineage>
        <taxon>Bacteria</taxon>
        <taxon>Bacillati</taxon>
        <taxon>Bacillota</taxon>
        <taxon>Erysipelotrichia</taxon>
        <taxon>Erysipelotrichales</taxon>
        <taxon>Erysipelotrichaceae</taxon>
        <taxon>Erysipelothrix</taxon>
    </lineage>
</organism>
<evidence type="ECO:0000313" key="8">
    <source>
        <dbReference type="EMBL" id="AZK44554.1"/>
    </source>
</evidence>
<evidence type="ECO:0000256" key="7">
    <source>
        <dbReference type="SAM" id="Phobius"/>
    </source>
</evidence>
<dbReference type="InterPro" id="IPR010379">
    <property type="entry name" value="EzrA"/>
</dbReference>
<dbReference type="GO" id="GO:0005940">
    <property type="term" value="C:septin ring"/>
    <property type="evidence" value="ECO:0007669"/>
    <property type="project" value="InterPro"/>
</dbReference>
<keyword evidence="2 7" id="KW-0812">Transmembrane</keyword>
<evidence type="ECO:0000256" key="2">
    <source>
        <dbReference type="ARBA" id="ARBA00022692"/>
    </source>
</evidence>
<evidence type="ECO:0000256" key="6">
    <source>
        <dbReference type="SAM" id="Coils"/>
    </source>
</evidence>
<evidence type="ECO:0000256" key="4">
    <source>
        <dbReference type="ARBA" id="ARBA00023136"/>
    </source>
</evidence>
<evidence type="ECO:0000256" key="3">
    <source>
        <dbReference type="ARBA" id="ARBA00022989"/>
    </source>
</evidence>
<keyword evidence="6" id="KW-0175">Coiled coil</keyword>
<dbReference type="KEGG" id="eri:EEI45_07265"/>
<evidence type="ECO:0000313" key="9">
    <source>
        <dbReference type="Proteomes" id="UP000278804"/>
    </source>
</evidence>
<dbReference type="AlphaFoldDB" id="A0A3Q8S858"/>
<keyword evidence="5" id="KW-0132">Cell division</keyword>
<protein>
    <submittedName>
        <fullName evidence="8">Septation ring formation regulator EzrA</fullName>
    </submittedName>
</protein>
<name>A0A3Q8S858_9FIRM</name>
<dbReference type="GO" id="GO:0000921">
    <property type="term" value="P:septin ring assembly"/>
    <property type="evidence" value="ECO:0007669"/>
    <property type="project" value="InterPro"/>
</dbReference>
<dbReference type="Proteomes" id="UP000278804">
    <property type="component" value="Chromosome"/>
</dbReference>
<reference evidence="8 9" key="1">
    <citation type="journal article" date="2020" name="Int. J. Syst. Evol. Microbiol.">
        <title>Description of Erysipelothrix piscisicarius sp. nov., an emergent fish pathogen, and assessment of virulence using a tiger barb (Puntigrus tetrazona) infection model.</title>
        <authorList>
            <person name="Pomaranski E.K."/>
            <person name="Griffin M.J."/>
            <person name="Camus A.C."/>
            <person name="Armwood A.R."/>
            <person name="Shelley J."/>
            <person name="Waldbieser G.C."/>
            <person name="LaFrentz B.R."/>
            <person name="Garcia J.C."/>
            <person name="Yanong R."/>
            <person name="Soto E."/>
        </authorList>
    </citation>
    <scope>NUCLEOTIDE SEQUENCE [LARGE SCALE GENOMIC DNA]</scope>
    <source>
        <strain evidence="8 9">15TAL0474</strain>
    </source>
</reference>
<dbReference type="EMBL" id="CP034234">
    <property type="protein sequence ID" value="AZK44554.1"/>
    <property type="molecule type" value="Genomic_DNA"/>
</dbReference>
<keyword evidence="5" id="KW-0717">Septation</keyword>
<dbReference type="GO" id="GO:0005886">
    <property type="term" value="C:plasma membrane"/>
    <property type="evidence" value="ECO:0007669"/>
    <property type="project" value="UniProtKB-SubCell"/>
</dbReference>
<keyword evidence="3 7" id="KW-1133">Transmembrane helix</keyword>
<keyword evidence="9" id="KW-1185">Reference proteome</keyword>
<evidence type="ECO:0000256" key="1">
    <source>
        <dbReference type="ARBA" id="ARBA00004162"/>
    </source>
</evidence>
<feature type="coiled-coil region" evidence="6">
    <location>
        <begin position="397"/>
        <end position="424"/>
    </location>
</feature>
<gene>
    <name evidence="8" type="ORF">EEI45_07265</name>
</gene>
<evidence type="ECO:0000256" key="5">
    <source>
        <dbReference type="ARBA" id="ARBA00023210"/>
    </source>
</evidence>